<reference evidence="1 2" key="1">
    <citation type="submission" date="2020-08" db="EMBL/GenBank/DDBJ databases">
        <title>Genomic Encyclopedia of Type Strains, Phase IV (KMG-V): Genome sequencing to study the core and pangenomes of soil and plant-associated prokaryotes.</title>
        <authorList>
            <person name="Whitman W."/>
        </authorList>
    </citation>
    <scope>NUCLEOTIDE SEQUENCE [LARGE SCALE GENOMIC DNA]</scope>
    <source>
        <strain evidence="1 2">S3M1</strain>
    </source>
</reference>
<organism evidence="1 2">
    <name type="scientific">Pedobacter cryoconitis</name>
    <dbReference type="NCBI Taxonomy" id="188932"/>
    <lineage>
        <taxon>Bacteria</taxon>
        <taxon>Pseudomonadati</taxon>
        <taxon>Bacteroidota</taxon>
        <taxon>Sphingobacteriia</taxon>
        <taxon>Sphingobacteriales</taxon>
        <taxon>Sphingobacteriaceae</taxon>
        <taxon>Pedobacter</taxon>
    </lineage>
</organism>
<name>A0A7W9E0D2_9SPHI</name>
<proteinExistence type="predicted"/>
<evidence type="ECO:0000313" key="2">
    <source>
        <dbReference type="Proteomes" id="UP000537204"/>
    </source>
</evidence>
<evidence type="ECO:0000313" key="1">
    <source>
        <dbReference type="EMBL" id="MBB5638272.1"/>
    </source>
</evidence>
<dbReference type="EMBL" id="JACHCE010000008">
    <property type="protein sequence ID" value="MBB5638272.1"/>
    <property type="molecule type" value="Genomic_DNA"/>
</dbReference>
<gene>
    <name evidence="1" type="ORF">HDE68_004201</name>
</gene>
<dbReference type="Proteomes" id="UP000537204">
    <property type="component" value="Unassembled WGS sequence"/>
</dbReference>
<protein>
    <submittedName>
        <fullName evidence="1">Uncharacterized protein</fullName>
    </submittedName>
</protein>
<comment type="caution">
    <text evidence="1">The sequence shown here is derived from an EMBL/GenBank/DDBJ whole genome shotgun (WGS) entry which is preliminary data.</text>
</comment>
<accession>A0A7W9E0D2</accession>
<sequence length="71" mass="7968">MELTPDFEVFGQNNAAPFCLKIFRGESMALLGMNWLNGPPPDNFAGFAIEYQEPGGTQFYAVNNRLSFLDF</sequence>
<dbReference type="AlphaFoldDB" id="A0A7W9E0D2"/>
<dbReference type="RefSeq" id="WP_221300841.1">
    <property type="nucleotide sequence ID" value="NZ_JACHCE010000008.1"/>
</dbReference>